<gene>
    <name evidence="4" type="ORF">ANCCEY_06891</name>
</gene>
<feature type="compositionally biased region" description="Low complexity" evidence="2">
    <location>
        <begin position="247"/>
        <end position="264"/>
    </location>
</feature>
<evidence type="ECO:0000313" key="4">
    <source>
        <dbReference type="EMBL" id="EPB74005.1"/>
    </source>
</evidence>
<feature type="compositionally biased region" description="Basic and acidic residues" evidence="2">
    <location>
        <begin position="433"/>
        <end position="444"/>
    </location>
</feature>
<feature type="compositionally biased region" description="Low complexity" evidence="2">
    <location>
        <begin position="151"/>
        <end position="164"/>
    </location>
</feature>
<dbReference type="Pfam" id="PF24983">
    <property type="entry name" value="DUF7774"/>
    <property type="match status" value="1"/>
</dbReference>
<dbReference type="Proteomes" id="UP000054495">
    <property type="component" value="Unassembled WGS sequence"/>
</dbReference>
<evidence type="ECO:0000256" key="1">
    <source>
        <dbReference type="SAM" id="Coils"/>
    </source>
</evidence>
<feature type="domain" description="DUF7774" evidence="3">
    <location>
        <begin position="298"/>
        <end position="345"/>
    </location>
</feature>
<evidence type="ECO:0000313" key="5">
    <source>
        <dbReference type="Proteomes" id="UP000054495"/>
    </source>
</evidence>
<feature type="region of interest" description="Disordered" evidence="2">
    <location>
        <begin position="373"/>
        <end position="421"/>
    </location>
</feature>
<protein>
    <recommendedName>
        <fullName evidence="3">DUF7774 domain-containing protein</fullName>
    </recommendedName>
</protein>
<name>A0A0D6LPM2_9BILA</name>
<feature type="compositionally biased region" description="Basic residues" evidence="2">
    <location>
        <begin position="123"/>
        <end position="135"/>
    </location>
</feature>
<dbReference type="InterPro" id="IPR056676">
    <property type="entry name" value="DUF7774"/>
</dbReference>
<feature type="region of interest" description="Disordered" evidence="2">
    <location>
        <begin position="1"/>
        <end position="166"/>
    </location>
</feature>
<feature type="region of interest" description="Disordered" evidence="2">
    <location>
        <begin position="433"/>
        <end position="548"/>
    </location>
</feature>
<keyword evidence="1" id="KW-0175">Coiled coil</keyword>
<feature type="compositionally biased region" description="Basic and acidic residues" evidence="2">
    <location>
        <begin position="373"/>
        <end position="414"/>
    </location>
</feature>
<sequence length="599" mass="68198">MDQQEPTQNKRLREMFRLFQRTRKQKEKAVGVTKREYFGHNFLPVQKERAAEEEQKPSHRSRHASSPTPSKRPVAQSPHSPTAGQRPSKEKQKSPYLPKKQASAEETTTVVDDEDVADESPSAKKRRRIRKKYGGRQRNLQLRKNQKKSRSSSSATTEAGANTSWDEPTAAEKAELHELDPTQSHEEERTLNEKIEELLKEIYALLMRVEELEQAQSKFLAQIRLLRARVAVRDKKISDLSRKVEPSTSASASAGSVASTSAASEVEKTVCDEEKPVHSSRFPLVQEVPIQGNFPFQSPKLEAVALRGLDIMKRNQLLEQTVNEKEAEVLVKFFESEESKPDKTAKRILLDCILLHPEYVPVSWGGNILAKRQQERQRKAEDVKKQQEKPAEKSPEKPADKLQEKSPEKAKPPEESAVVRTTRSLIGFLFDPKKWTGPAKEELPKSVYAEAQEPRSVYVRKALSPSPASSSEEKKASKEKGASVELKTEPKSEAEKRGDKVESKSEYEKKAQKVESKSEYEKKGEKVEPKSEAEKRSDEKVGEKDAQEVKRAFAEKRWKYRSAMKKTPANTAWVQGSPERRQLQLNRAKLRLKRPKKKN</sequence>
<evidence type="ECO:0000256" key="2">
    <source>
        <dbReference type="SAM" id="MobiDB-lite"/>
    </source>
</evidence>
<feature type="coiled-coil region" evidence="1">
    <location>
        <begin position="192"/>
        <end position="229"/>
    </location>
</feature>
<reference evidence="4 5" key="1">
    <citation type="submission" date="2013-05" db="EMBL/GenBank/DDBJ databases">
        <title>Draft genome of the parasitic nematode Anyclostoma ceylanicum.</title>
        <authorList>
            <person name="Mitreva M."/>
        </authorList>
    </citation>
    <scope>NUCLEOTIDE SEQUENCE [LARGE SCALE GENOMIC DNA]</scope>
</reference>
<evidence type="ECO:0000259" key="3">
    <source>
        <dbReference type="Pfam" id="PF24983"/>
    </source>
</evidence>
<accession>A0A0D6LPM2</accession>
<dbReference type="EMBL" id="KE124960">
    <property type="protein sequence ID" value="EPB74005.1"/>
    <property type="molecule type" value="Genomic_DNA"/>
</dbReference>
<feature type="compositionally biased region" description="Basic and acidic residues" evidence="2">
    <location>
        <begin position="46"/>
        <end position="57"/>
    </location>
</feature>
<feature type="compositionally biased region" description="Low complexity" evidence="2">
    <location>
        <begin position="461"/>
        <end position="470"/>
    </location>
</feature>
<keyword evidence="5" id="KW-1185">Reference proteome</keyword>
<feature type="region of interest" description="Disordered" evidence="2">
    <location>
        <begin position="238"/>
        <end position="269"/>
    </location>
</feature>
<feature type="compositionally biased region" description="Basic and acidic residues" evidence="2">
    <location>
        <begin position="471"/>
        <end position="548"/>
    </location>
</feature>
<proteinExistence type="predicted"/>
<organism evidence="4 5">
    <name type="scientific">Ancylostoma ceylanicum</name>
    <dbReference type="NCBI Taxonomy" id="53326"/>
    <lineage>
        <taxon>Eukaryota</taxon>
        <taxon>Metazoa</taxon>
        <taxon>Ecdysozoa</taxon>
        <taxon>Nematoda</taxon>
        <taxon>Chromadorea</taxon>
        <taxon>Rhabditida</taxon>
        <taxon>Rhabditina</taxon>
        <taxon>Rhabditomorpha</taxon>
        <taxon>Strongyloidea</taxon>
        <taxon>Ancylostomatidae</taxon>
        <taxon>Ancylostomatinae</taxon>
        <taxon>Ancylostoma</taxon>
    </lineage>
</organism>
<dbReference type="AlphaFoldDB" id="A0A0D6LPM2"/>
<feature type="compositionally biased region" description="Basic and acidic residues" evidence="2">
    <location>
        <begin position="27"/>
        <end position="38"/>
    </location>
</feature>